<reference evidence="4 5" key="1">
    <citation type="submission" date="2020-01" db="EMBL/GenBank/DDBJ databases">
        <authorList>
            <person name="Kim M.K."/>
        </authorList>
    </citation>
    <scope>NUCLEOTIDE SEQUENCE [LARGE SCALE GENOMIC DNA]</scope>
    <source>
        <strain evidence="4 5">BT213</strain>
    </source>
</reference>
<evidence type="ECO:0000313" key="5">
    <source>
        <dbReference type="Proteomes" id="UP000478546"/>
    </source>
</evidence>
<dbReference type="Pfam" id="PF02518">
    <property type="entry name" value="HATPase_c"/>
    <property type="match status" value="1"/>
</dbReference>
<accession>A0A6B2H3J7</accession>
<dbReference type="Gene3D" id="3.30.565.10">
    <property type="entry name" value="Histidine kinase-like ATPase, C-terminal domain"/>
    <property type="match status" value="2"/>
</dbReference>
<dbReference type="SMART" id="SM00387">
    <property type="entry name" value="HATPase_c"/>
    <property type="match status" value="1"/>
</dbReference>
<sequence>MSSSTITTGTSILRPRARLIKTIGEELISSDIVAILELVKNSYDADASIIIISFSGQVREIQEGKTIKRILSKEGGTISITDDGIGMSLDTIQNAWMEPATIMKKNLKQSLGKGRRHTGEKGIGRFASAKLAAKLEILTREDNNDEVIVKFNWQDFADDEKYLDQVKCDWEVRPAKAIKKHGTALLLSELNSDWDEDKFRTLKTTLSRLINPVSPVPDFLMELNLPDLLEDLGGDIGSPTSLSTPFYSISGNVDNSGTAYLKYKSINKNETEDFKINVCKEIRPIRNIQTGPFSFTFNVWDRETEVLKKMASGVGSTVQTVKQDLNALGGISIYRDNFRVLPYGEPKNDWLRLDLRRVQTPTLRISNNQIIGYISLSLNNNPDFKDQSNREGLVESQAFTDLQDIIKAILSQLEIRRYSERRVDDVSIPQKSLFSNFNVSEHLQTISKRYPDDKLIEDAIFKTEKSLEEGVKKTQEVLARYRRLASLGMLIDSVLHDGNNLLALLDGEVLLLGRELKKQPHNIENIINFLANIKEHKNLISQLFKRLEPLGGRRRGKPKDLVLEDSIKNAFELHKSELQRLNINYQIPSTKNLLKIDEGELQLILLNLLQNSIYWLEVQNDVKREIIVQTSKNEEELILIFSDSGPGIEEGKQEIIFDPYISTKPDGIGIGLTIIGELVAEHNGDLSLLDNGPLEGATFKLTFRTT</sequence>
<keyword evidence="5" id="KW-1185">Reference proteome</keyword>
<dbReference type="PANTHER" id="PTHR43065">
    <property type="entry name" value="SENSOR HISTIDINE KINASE"/>
    <property type="match status" value="1"/>
</dbReference>
<evidence type="ECO:0000259" key="3">
    <source>
        <dbReference type="PROSITE" id="PS50109"/>
    </source>
</evidence>
<comment type="caution">
    <text evidence="4">The sequence shown here is derived from an EMBL/GenBank/DDBJ whole genome shotgun (WGS) entry which is preliminary data.</text>
</comment>
<protein>
    <recommendedName>
        <fullName evidence="2">histidine kinase</fullName>
        <ecNumber evidence="2">2.7.13.3</ecNumber>
    </recommendedName>
</protein>
<dbReference type="Proteomes" id="UP000478546">
    <property type="component" value="Unassembled WGS sequence"/>
</dbReference>
<evidence type="ECO:0000256" key="1">
    <source>
        <dbReference type="ARBA" id="ARBA00000085"/>
    </source>
</evidence>
<gene>
    <name evidence="4" type="ORF">GWO68_17300</name>
</gene>
<dbReference type="EMBL" id="JAAEAA010000034">
    <property type="protein sequence ID" value="NDK57685.1"/>
    <property type="molecule type" value="Genomic_DNA"/>
</dbReference>
<evidence type="ECO:0000256" key="2">
    <source>
        <dbReference type="ARBA" id="ARBA00012438"/>
    </source>
</evidence>
<dbReference type="Pfam" id="PF13589">
    <property type="entry name" value="HATPase_c_3"/>
    <property type="match status" value="1"/>
</dbReference>
<evidence type="ECO:0000313" key="4">
    <source>
        <dbReference type="EMBL" id="NDK57685.1"/>
    </source>
</evidence>
<dbReference type="RefSeq" id="WP_162347742.1">
    <property type="nucleotide sequence ID" value="NZ_JAAEAA010000034.1"/>
</dbReference>
<comment type="catalytic activity">
    <reaction evidence="1">
        <text>ATP + protein L-histidine = ADP + protein N-phospho-L-histidine.</text>
        <dbReference type="EC" id="2.7.13.3"/>
    </reaction>
</comment>
<feature type="domain" description="Histidine kinase" evidence="3">
    <location>
        <begin position="493"/>
        <end position="706"/>
    </location>
</feature>
<dbReference type="InterPro" id="IPR036890">
    <property type="entry name" value="HATPase_C_sf"/>
</dbReference>
<name>A0A6B2H3J7_9BACT</name>
<dbReference type="InterPro" id="IPR004358">
    <property type="entry name" value="Sig_transdc_His_kin-like_C"/>
</dbReference>
<dbReference type="InterPro" id="IPR005467">
    <property type="entry name" value="His_kinase_dom"/>
</dbReference>
<dbReference type="Gene3D" id="1.10.287.130">
    <property type="match status" value="1"/>
</dbReference>
<proteinExistence type="predicted"/>
<dbReference type="InterPro" id="IPR003594">
    <property type="entry name" value="HATPase_dom"/>
</dbReference>
<organism evidence="4 5">
    <name type="scientific">Pontibacter fetidus</name>
    <dbReference type="NCBI Taxonomy" id="2700082"/>
    <lineage>
        <taxon>Bacteria</taxon>
        <taxon>Pseudomonadati</taxon>
        <taxon>Bacteroidota</taxon>
        <taxon>Cytophagia</taxon>
        <taxon>Cytophagales</taxon>
        <taxon>Hymenobacteraceae</taxon>
        <taxon>Pontibacter</taxon>
    </lineage>
</organism>
<dbReference type="EC" id="2.7.13.3" evidence="2"/>
<dbReference type="GO" id="GO:0004673">
    <property type="term" value="F:protein histidine kinase activity"/>
    <property type="evidence" value="ECO:0007669"/>
    <property type="project" value="UniProtKB-EC"/>
</dbReference>
<dbReference type="AlphaFoldDB" id="A0A6B2H3J7"/>
<dbReference type="SUPFAM" id="SSF55874">
    <property type="entry name" value="ATPase domain of HSP90 chaperone/DNA topoisomerase II/histidine kinase"/>
    <property type="match status" value="2"/>
</dbReference>
<dbReference type="PROSITE" id="PS50109">
    <property type="entry name" value="HIS_KIN"/>
    <property type="match status" value="1"/>
</dbReference>
<dbReference type="PRINTS" id="PR00344">
    <property type="entry name" value="BCTRLSENSOR"/>
</dbReference>